<reference evidence="2 4" key="1">
    <citation type="journal article" date="2011" name="Nature">
        <title>The Medicago genome provides insight into the evolution of rhizobial symbioses.</title>
        <authorList>
            <person name="Young N.D."/>
            <person name="Debelle F."/>
            <person name="Oldroyd G.E."/>
            <person name="Geurts R."/>
            <person name="Cannon S.B."/>
            <person name="Udvardi M.K."/>
            <person name="Benedito V.A."/>
            <person name="Mayer K.F."/>
            <person name="Gouzy J."/>
            <person name="Schoof H."/>
            <person name="Van de Peer Y."/>
            <person name="Proost S."/>
            <person name="Cook D.R."/>
            <person name="Meyers B.C."/>
            <person name="Spannagl M."/>
            <person name="Cheung F."/>
            <person name="De Mita S."/>
            <person name="Krishnakumar V."/>
            <person name="Gundlach H."/>
            <person name="Zhou S."/>
            <person name="Mudge J."/>
            <person name="Bharti A.K."/>
            <person name="Murray J.D."/>
            <person name="Naoumkina M.A."/>
            <person name="Rosen B."/>
            <person name="Silverstein K.A."/>
            <person name="Tang H."/>
            <person name="Rombauts S."/>
            <person name="Zhao P.X."/>
            <person name="Zhou P."/>
            <person name="Barbe V."/>
            <person name="Bardou P."/>
            <person name="Bechner M."/>
            <person name="Bellec A."/>
            <person name="Berger A."/>
            <person name="Berges H."/>
            <person name="Bidwell S."/>
            <person name="Bisseling T."/>
            <person name="Choisne N."/>
            <person name="Couloux A."/>
            <person name="Denny R."/>
            <person name="Deshpande S."/>
            <person name="Dai X."/>
            <person name="Doyle J.J."/>
            <person name="Dudez A.M."/>
            <person name="Farmer A.D."/>
            <person name="Fouteau S."/>
            <person name="Franken C."/>
            <person name="Gibelin C."/>
            <person name="Gish J."/>
            <person name="Goldstein S."/>
            <person name="Gonzalez A.J."/>
            <person name="Green P.J."/>
            <person name="Hallab A."/>
            <person name="Hartog M."/>
            <person name="Hua A."/>
            <person name="Humphray S.J."/>
            <person name="Jeong D.H."/>
            <person name="Jing Y."/>
            <person name="Jocker A."/>
            <person name="Kenton S.M."/>
            <person name="Kim D.J."/>
            <person name="Klee K."/>
            <person name="Lai H."/>
            <person name="Lang C."/>
            <person name="Lin S."/>
            <person name="Macmil S.L."/>
            <person name="Magdelenat G."/>
            <person name="Matthews L."/>
            <person name="McCorrison J."/>
            <person name="Monaghan E.L."/>
            <person name="Mun J.H."/>
            <person name="Najar F.Z."/>
            <person name="Nicholson C."/>
            <person name="Noirot C."/>
            <person name="O'Bleness M."/>
            <person name="Paule C.R."/>
            <person name="Poulain J."/>
            <person name="Prion F."/>
            <person name="Qin B."/>
            <person name="Qu C."/>
            <person name="Retzel E.F."/>
            <person name="Riddle C."/>
            <person name="Sallet E."/>
            <person name="Samain S."/>
            <person name="Samson N."/>
            <person name="Sanders I."/>
            <person name="Saurat O."/>
            <person name="Scarpelli C."/>
            <person name="Schiex T."/>
            <person name="Segurens B."/>
            <person name="Severin A.J."/>
            <person name="Sherrier D.J."/>
            <person name="Shi R."/>
            <person name="Sims S."/>
            <person name="Singer S.R."/>
            <person name="Sinharoy S."/>
            <person name="Sterck L."/>
            <person name="Viollet A."/>
            <person name="Wang B.B."/>
            <person name="Wang K."/>
            <person name="Wang M."/>
            <person name="Wang X."/>
            <person name="Warfsmann J."/>
            <person name="Weissenbach J."/>
            <person name="White D.D."/>
            <person name="White J.D."/>
            <person name="Wiley G.B."/>
            <person name="Wincker P."/>
            <person name="Xing Y."/>
            <person name="Yang L."/>
            <person name="Yao Z."/>
            <person name="Ying F."/>
            <person name="Zhai J."/>
            <person name="Zhou L."/>
            <person name="Zuber A."/>
            <person name="Denarie J."/>
            <person name="Dixon R.A."/>
            <person name="May G.D."/>
            <person name="Schwartz D.C."/>
            <person name="Rogers J."/>
            <person name="Quetier F."/>
            <person name="Town C.D."/>
            <person name="Roe B.A."/>
        </authorList>
    </citation>
    <scope>NUCLEOTIDE SEQUENCE [LARGE SCALE GENOMIC DNA]</scope>
    <source>
        <strain evidence="2">A17</strain>
        <strain evidence="3 4">cv. Jemalong A17</strain>
    </source>
</reference>
<evidence type="ECO:0000313" key="2">
    <source>
        <dbReference type="EMBL" id="KEH27712.1"/>
    </source>
</evidence>
<accession>A0A072UDK7</accession>
<name>A0A072UDK7_MEDTR</name>
<evidence type="ECO:0000313" key="3">
    <source>
        <dbReference type="EnsemblPlants" id="KEH27712"/>
    </source>
</evidence>
<dbReference type="EMBL" id="CM001221">
    <property type="protein sequence ID" value="KEH27712.1"/>
    <property type="molecule type" value="Genomic_DNA"/>
</dbReference>
<feature type="compositionally biased region" description="Polar residues" evidence="1">
    <location>
        <begin position="1"/>
        <end position="10"/>
    </location>
</feature>
<gene>
    <name evidence="3" type="primary">25494999</name>
    <name evidence="2" type="ordered locus">MTR_5g430440</name>
</gene>
<reference evidence="2 4" key="2">
    <citation type="journal article" date="2014" name="BMC Genomics">
        <title>An improved genome release (version Mt4.0) for the model legume Medicago truncatula.</title>
        <authorList>
            <person name="Tang H."/>
            <person name="Krishnakumar V."/>
            <person name="Bidwell S."/>
            <person name="Rosen B."/>
            <person name="Chan A."/>
            <person name="Zhou S."/>
            <person name="Gentzbittel L."/>
            <person name="Childs K.L."/>
            <person name="Yandell M."/>
            <person name="Gundlach H."/>
            <person name="Mayer K.F."/>
            <person name="Schwartz D.C."/>
            <person name="Town C.D."/>
        </authorList>
    </citation>
    <scope>GENOME REANNOTATION</scope>
    <source>
        <strain evidence="2">A17</strain>
        <strain evidence="3 4">cv. Jemalong A17</strain>
    </source>
</reference>
<dbReference type="Proteomes" id="UP000002051">
    <property type="component" value="Chromosome 5"/>
</dbReference>
<dbReference type="AlphaFoldDB" id="A0A072UDK7"/>
<dbReference type="OrthoDB" id="848208at2759"/>
<keyword evidence="4" id="KW-1185">Reference proteome</keyword>
<dbReference type="KEGG" id="mtr:25494999"/>
<reference evidence="3" key="3">
    <citation type="submission" date="2015-04" db="UniProtKB">
        <authorList>
            <consortium name="EnsemblPlants"/>
        </authorList>
    </citation>
    <scope>IDENTIFICATION</scope>
    <source>
        <strain evidence="3">cv. Jemalong A17</strain>
    </source>
</reference>
<dbReference type="EnsemblPlants" id="KEH27712">
    <property type="protein sequence ID" value="KEH27712"/>
    <property type="gene ID" value="MTR_5g430440"/>
</dbReference>
<feature type="region of interest" description="Disordered" evidence="1">
    <location>
        <begin position="1"/>
        <end position="23"/>
    </location>
</feature>
<organism evidence="2 4">
    <name type="scientific">Medicago truncatula</name>
    <name type="common">Barrel medic</name>
    <name type="synonym">Medicago tribuloides</name>
    <dbReference type="NCBI Taxonomy" id="3880"/>
    <lineage>
        <taxon>Eukaryota</taxon>
        <taxon>Viridiplantae</taxon>
        <taxon>Streptophyta</taxon>
        <taxon>Embryophyta</taxon>
        <taxon>Tracheophyta</taxon>
        <taxon>Spermatophyta</taxon>
        <taxon>Magnoliopsida</taxon>
        <taxon>eudicotyledons</taxon>
        <taxon>Gunneridae</taxon>
        <taxon>Pentapetalae</taxon>
        <taxon>rosids</taxon>
        <taxon>fabids</taxon>
        <taxon>Fabales</taxon>
        <taxon>Fabaceae</taxon>
        <taxon>Papilionoideae</taxon>
        <taxon>50 kb inversion clade</taxon>
        <taxon>NPAAA clade</taxon>
        <taxon>Hologalegina</taxon>
        <taxon>IRL clade</taxon>
        <taxon>Trifolieae</taxon>
        <taxon>Medicago</taxon>
    </lineage>
</organism>
<protein>
    <submittedName>
        <fullName evidence="2 3">Uncharacterized protein</fullName>
    </submittedName>
</protein>
<evidence type="ECO:0000256" key="1">
    <source>
        <dbReference type="SAM" id="MobiDB-lite"/>
    </source>
</evidence>
<sequence length="120" mass="12398">MESQSFTQEQGKVPAQDKNSGQGLGNVLCKTGIGWTCVITKTEGPDAGKVFAKCGENCNCTLDGGAGSPVIESSSDNGSETFCKCGEGWSCSIFKTEGPGVNSGKGFAECTQQYNCACNC</sequence>
<dbReference type="HOGENOM" id="CLU_154183_0_0_1"/>
<evidence type="ECO:0000313" key="4">
    <source>
        <dbReference type="Proteomes" id="UP000002051"/>
    </source>
</evidence>
<proteinExistence type="predicted"/>